<dbReference type="Proteomes" id="UP000479710">
    <property type="component" value="Unassembled WGS sequence"/>
</dbReference>
<evidence type="ECO:0000313" key="2">
    <source>
        <dbReference type="Proteomes" id="UP000479710"/>
    </source>
</evidence>
<comment type="caution">
    <text evidence="1">The sequence shown here is derived from an EMBL/GenBank/DDBJ whole genome shotgun (WGS) entry which is preliminary data.</text>
</comment>
<dbReference type="AlphaFoldDB" id="A0A6G1F7B4"/>
<evidence type="ECO:0000313" key="1">
    <source>
        <dbReference type="EMBL" id="KAF0932743.1"/>
    </source>
</evidence>
<protein>
    <submittedName>
        <fullName evidence="1">Uncharacterized protein</fullName>
    </submittedName>
</protein>
<keyword evidence="2" id="KW-1185">Reference proteome</keyword>
<dbReference type="EMBL" id="SPHZ02000001">
    <property type="protein sequence ID" value="KAF0932743.1"/>
    <property type="molecule type" value="Genomic_DNA"/>
</dbReference>
<sequence length="168" mass="18545">MPSGMLRYRVGRSAFDVVMRVVRLPPVHSRARVVSSAPSVEFRVTYRCRLVGLLHCRCRLVELHIYSASSSSKSAQGERGGQWWWQISAVWSTGTSSLGEANLIGVPLTSSVETKLKEEAAYGAGGGLVSSFDPYATHLASLWRRRRWWHPTCTRPSTGVSGLGKLNL</sequence>
<name>A0A6G1F7B4_9ORYZ</name>
<accession>A0A6G1F7B4</accession>
<reference evidence="1 2" key="1">
    <citation type="submission" date="2019-11" db="EMBL/GenBank/DDBJ databases">
        <title>Whole genome sequence of Oryza granulata.</title>
        <authorList>
            <person name="Li W."/>
        </authorList>
    </citation>
    <scope>NUCLEOTIDE SEQUENCE [LARGE SCALE GENOMIC DNA]</scope>
    <source>
        <strain evidence="2">cv. Menghai</strain>
        <tissue evidence="1">Leaf</tissue>
    </source>
</reference>
<organism evidence="1 2">
    <name type="scientific">Oryza meyeriana var. granulata</name>
    <dbReference type="NCBI Taxonomy" id="110450"/>
    <lineage>
        <taxon>Eukaryota</taxon>
        <taxon>Viridiplantae</taxon>
        <taxon>Streptophyta</taxon>
        <taxon>Embryophyta</taxon>
        <taxon>Tracheophyta</taxon>
        <taxon>Spermatophyta</taxon>
        <taxon>Magnoliopsida</taxon>
        <taxon>Liliopsida</taxon>
        <taxon>Poales</taxon>
        <taxon>Poaceae</taxon>
        <taxon>BOP clade</taxon>
        <taxon>Oryzoideae</taxon>
        <taxon>Oryzeae</taxon>
        <taxon>Oryzinae</taxon>
        <taxon>Oryza</taxon>
        <taxon>Oryza meyeriana</taxon>
    </lineage>
</organism>
<gene>
    <name evidence="1" type="ORF">E2562_012084</name>
</gene>
<proteinExistence type="predicted"/>